<reference evidence="11 12" key="1">
    <citation type="journal article" date="2017" name="BMC Genomics">
        <title>Chromosome level assembly and secondary metabolite potential of the parasitic fungus Cordyceps militaris.</title>
        <authorList>
            <person name="Kramer G.J."/>
            <person name="Nodwell J.R."/>
        </authorList>
    </citation>
    <scope>NUCLEOTIDE SEQUENCE [LARGE SCALE GENOMIC DNA]</scope>
    <source>
        <strain evidence="11 12">ATCC 34164</strain>
    </source>
</reference>
<dbReference type="InterPro" id="IPR010997">
    <property type="entry name" value="HRDC-like_sf"/>
</dbReference>
<name>A0A2H4SF63_CORMI</name>
<dbReference type="GO" id="GO:0000175">
    <property type="term" value="F:3'-5'-RNA exonuclease activity"/>
    <property type="evidence" value="ECO:0007669"/>
    <property type="project" value="InterPro"/>
</dbReference>
<keyword evidence="4" id="KW-0378">Hydrolase</keyword>
<dbReference type="GO" id="GO:0000467">
    <property type="term" value="P:exonucleolytic trimming to generate mature 3'-end of 5.8S rRNA from tricistronic rRNA transcript (SSU-rRNA, 5.8S rRNA, LSU-rRNA)"/>
    <property type="evidence" value="ECO:0007669"/>
    <property type="project" value="InterPro"/>
</dbReference>
<feature type="compositionally biased region" description="Acidic residues" evidence="9">
    <location>
        <begin position="653"/>
        <end position="672"/>
    </location>
</feature>
<dbReference type="Gene3D" id="3.30.420.10">
    <property type="entry name" value="Ribonuclease H-like superfamily/Ribonuclease H"/>
    <property type="match status" value="1"/>
</dbReference>
<feature type="region of interest" description="Disordered" evidence="9">
    <location>
        <begin position="610"/>
        <end position="732"/>
    </location>
</feature>
<dbReference type="GO" id="GO:0071035">
    <property type="term" value="P:nuclear polyadenylation-dependent rRNA catabolic process"/>
    <property type="evidence" value="ECO:0007669"/>
    <property type="project" value="TreeGrafter"/>
</dbReference>
<evidence type="ECO:0000256" key="5">
    <source>
        <dbReference type="ARBA" id="ARBA00022835"/>
    </source>
</evidence>
<dbReference type="PROSITE" id="PS50967">
    <property type="entry name" value="HRDC"/>
    <property type="match status" value="1"/>
</dbReference>
<dbReference type="Gene3D" id="1.10.150.80">
    <property type="entry name" value="HRDC domain"/>
    <property type="match status" value="1"/>
</dbReference>
<dbReference type="GO" id="GO:0003727">
    <property type="term" value="F:single-stranded RNA binding"/>
    <property type="evidence" value="ECO:0007669"/>
    <property type="project" value="TreeGrafter"/>
</dbReference>
<dbReference type="GO" id="GO:0071040">
    <property type="term" value="P:nuclear polyadenylation-dependent antisense transcript catabolic process"/>
    <property type="evidence" value="ECO:0007669"/>
    <property type="project" value="TreeGrafter"/>
</dbReference>
<dbReference type="CDD" id="cd06147">
    <property type="entry name" value="Rrp6p_like_exo"/>
    <property type="match status" value="1"/>
</dbReference>
<dbReference type="InterPro" id="IPR012588">
    <property type="entry name" value="Exosome-assoc_fac_Rrp6_N"/>
</dbReference>
<evidence type="ECO:0000256" key="1">
    <source>
        <dbReference type="ARBA" id="ARBA00004123"/>
    </source>
</evidence>
<feature type="compositionally biased region" description="Basic and acidic residues" evidence="9">
    <location>
        <begin position="722"/>
        <end position="732"/>
    </location>
</feature>
<evidence type="ECO:0000256" key="4">
    <source>
        <dbReference type="ARBA" id="ARBA00022801"/>
    </source>
</evidence>
<accession>A0A2H4SF63</accession>
<keyword evidence="3" id="KW-0540">Nuclease</keyword>
<dbReference type="GO" id="GO:0071039">
    <property type="term" value="P:nuclear polyadenylation-dependent CUT catabolic process"/>
    <property type="evidence" value="ECO:0007669"/>
    <property type="project" value="TreeGrafter"/>
</dbReference>
<dbReference type="InterPro" id="IPR049559">
    <property type="entry name" value="Rrp6p-like_exo"/>
</dbReference>
<keyword evidence="5" id="KW-0271">Exosome</keyword>
<dbReference type="Pfam" id="PF01612">
    <property type="entry name" value="DNA_pol_A_exo1"/>
    <property type="match status" value="1"/>
</dbReference>
<dbReference type="InterPro" id="IPR002562">
    <property type="entry name" value="3'-5'_exonuclease_dom"/>
</dbReference>
<dbReference type="PANTHER" id="PTHR12124">
    <property type="entry name" value="POLYMYOSITIS/SCLERODERMA AUTOANTIGEN-RELATED"/>
    <property type="match status" value="1"/>
</dbReference>
<dbReference type="GO" id="GO:0000176">
    <property type="term" value="C:nuclear exosome (RNase complex)"/>
    <property type="evidence" value="ECO:0007669"/>
    <property type="project" value="InterPro"/>
</dbReference>
<evidence type="ECO:0000256" key="8">
    <source>
        <dbReference type="ARBA" id="ARBA00043957"/>
    </source>
</evidence>
<evidence type="ECO:0000313" key="12">
    <source>
        <dbReference type="Proteomes" id="UP000323067"/>
    </source>
</evidence>
<dbReference type="SUPFAM" id="SSF53098">
    <property type="entry name" value="Ribonuclease H-like"/>
    <property type="match status" value="1"/>
</dbReference>
<dbReference type="GO" id="GO:0071037">
    <property type="term" value="P:nuclear polyadenylation-dependent snRNA catabolic process"/>
    <property type="evidence" value="ECO:0007669"/>
    <property type="project" value="TreeGrafter"/>
</dbReference>
<dbReference type="InterPro" id="IPR036397">
    <property type="entry name" value="RNaseH_sf"/>
</dbReference>
<dbReference type="Pfam" id="PF08066">
    <property type="entry name" value="PMC2NT"/>
    <property type="match status" value="1"/>
</dbReference>
<evidence type="ECO:0000259" key="10">
    <source>
        <dbReference type="PROSITE" id="PS50967"/>
    </source>
</evidence>
<evidence type="ECO:0000256" key="9">
    <source>
        <dbReference type="SAM" id="MobiDB-lite"/>
    </source>
</evidence>
<dbReference type="InterPro" id="IPR044876">
    <property type="entry name" value="HRDC_dom_sf"/>
</dbReference>
<keyword evidence="7" id="KW-0539">Nucleus</keyword>
<evidence type="ECO:0000256" key="2">
    <source>
        <dbReference type="ARBA" id="ARBA00022552"/>
    </source>
</evidence>
<dbReference type="GO" id="GO:0071038">
    <property type="term" value="P:TRAMP-dependent tRNA surveillance pathway"/>
    <property type="evidence" value="ECO:0007669"/>
    <property type="project" value="TreeGrafter"/>
</dbReference>
<proteinExistence type="inferred from homology"/>
<dbReference type="InterPro" id="IPR045092">
    <property type="entry name" value="Rrp6-like"/>
</dbReference>
<dbReference type="PANTHER" id="PTHR12124:SF47">
    <property type="entry name" value="EXOSOME COMPONENT 10"/>
    <property type="match status" value="1"/>
</dbReference>
<keyword evidence="6 11" id="KW-0269">Exonuclease</keyword>
<evidence type="ECO:0000256" key="7">
    <source>
        <dbReference type="ARBA" id="ARBA00023242"/>
    </source>
</evidence>
<keyword evidence="2" id="KW-0698">rRNA processing</keyword>
<evidence type="ECO:0000256" key="6">
    <source>
        <dbReference type="ARBA" id="ARBA00022839"/>
    </source>
</evidence>
<dbReference type="AlphaFoldDB" id="A0A2H4SF63"/>
<evidence type="ECO:0000256" key="3">
    <source>
        <dbReference type="ARBA" id="ARBA00022722"/>
    </source>
</evidence>
<comment type="similarity">
    <text evidence="8">Belongs to the exosome component 10/RRP6 family.</text>
</comment>
<dbReference type="GO" id="GO:0005730">
    <property type="term" value="C:nucleolus"/>
    <property type="evidence" value="ECO:0007669"/>
    <property type="project" value="TreeGrafter"/>
</dbReference>
<organism evidence="11 12">
    <name type="scientific">Cordyceps militaris</name>
    <name type="common">Caterpillar fungus</name>
    <name type="synonym">Clavaria militaris</name>
    <dbReference type="NCBI Taxonomy" id="73501"/>
    <lineage>
        <taxon>Eukaryota</taxon>
        <taxon>Fungi</taxon>
        <taxon>Dikarya</taxon>
        <taxon>Ascomycota</taxon>
        <taxon>Pezizomycotina</taxon>
        <taxon>Sordariomycetes</taxon>
        <taxon>Hypocreomycetidae</taxon>
        <taxon>Hypocreales</taxon>
        <taxon>Cordycipitaceae</taxon>
        <taxon>Cordyceps</taxon>
    </lineage>
</organism>
<dbReference type="GO" id="GO:0000166">
    <property type="term" value="F:nucleotide binding"/>
    <property type="evidence" value="ECO:0007669"/>
    <property type="project" value="InterPro"/>
</dbReference>
<sequence>MAAPQDFKSLQDGVQKSLVSTVKYANRIAAEDLGFQRTVNPDAAEQLDEKSARLLDLTARLLQSAARACGVTTPALDDAEDIDLNWQGVVDVVDSVLEKADTALDEYTGLIKRKEPPLDASSKPKRTKPTGKVIRNANVGKPQILFEVQPDNFPTGPWKPMITKKPHATVPLKDSLVTFIDEDGSTQYKHPYEPEILQGTYPDSVFKVADPIPWQPTETTTAKWVDTYEDVLEMLKDLKRADEIAIDLEHHDFRTYTGLVSLMQISTRQQDWIVDTLQPWRHKLEVLNEVFADPSIVKVFHGAYMDMIWLQRDLGLYVNGLFDTYFACQQLGYSGRSLAFLLSKFADFDADKQYQLADWRIRPIPEEMLYYARSDTHYLLHIYDQVRNDLVSSSNRSVPEQDLISRALEKSRELSLSRHVHSGYNEETGEGSRGWYNYVLKHSHLAYDAAQFTLFKTIWKWRDDTARKEDESPNFVLGTNHLADVCRASPPDAKALHSLMPLTAPMARSRIDEIWVRVLEASHNPGLSLLQFFASIAPDAATRNALPKPSRDFTKLPEIGGSITYRSLSRSRLFGDIAISSRWDGSQDVDEGLKIEVPFPWQRFVASVQEGAEVDDETSPVELEAPPPAPPALVEEDEEFTLKRGTKRKSDSTLDEDSETSEESDSGEDEEGDKQMELAPMPADGIIDIDEQPKKQSKAAKKQAALEIKQKRGARRALKAQRQAEKEQKKMAAEKTYNAVPFDYSSAASVMHAKRDGTAAMASRPAKPQKVFDPYSKTGDDPLKGARKAPPIRGERSATTDTPVWGLGRGCDIAARNYPRNNDTINDKEAKSESIYKLRFLDEDRQRETLFEPAAFISGASLLSLMET</sequence>
<dbReference type="Pfam" id="PF00570">
    <property type="entry name" value="HRDC"/>
    <property type="match status" value="1"/>
</dbReference>
<dbReference type="VEuPathDB" id="FungiDB:CCM_01007"/>
<dbReference type="InterPro" id="IPR012337">
    <property type="entry name" value="RNaseH-like_sf"/>
</dbReference>
<dbReference type="EMBL" id="CP023324">
    <property type="protein sequence ID" value="ATY61754.1"/>
    <property type="molecule type" value="Genomic_DNA"/>
</dbReference>
<dbReference type="SMART" id="SM00341">
    <property type="entry name" value="HRDC"/>
    <property type="match status" value="1"/>
</dbReference>
<feature type="region of interest" description="Disordered" evidence="9">
    <location>
        <begin position="759"/>
        <end position="803"/>
    </location>
</feature>
<dbReference type="GO" id="GO:0071051">
    <property type="term" value="P:poly(A)-dependent snoRNA 3'-end processing"/>
    <property type="evidence" value="ECO:0007669"/>
    <property type="project" value="TreeGrafter"/>
</dbReference>
<dbReference type="GO" id="GO:0071044">
    <property type="term" value="P:histone mRNA catabolic process"/>
    <property type="evidence" value="ECO:0007669"/>
    <property type="project" value="TreeGrafter"/>
</dbReference>
<gene>
    <name evidence="11" type="ORF">A9K55_008468</name>
</gene>
<dbReference type="SUPFAM" id="SSF47819">
    <property type="entry name" value="HRDC-like"/>
    <property type="match status" value="1"/>
</dbReference>
<dbReference type="FunFam" id="3.30.420.10:FF:000059">
    <property type="entry name" value="Exosome complex exonuclease Rrp6"/>
    <property type="match status" value="1"/>
</dbReference>
<dbReference type="InterPro" id="IPR002121">
    <property type="entry name" value="HRDC_dom"/>
</dbReference>
<protein>
    <submittedName>
        <fullName evidence="11">Exosome complex exonuclease Rrp</fullName>
    </submittedName>
</protein>
<dbReference type="SMART" id="SM00474">
    <property type="entry name" value="35EXOc"/>
    <property type="match status" value="1"/>
</dbReference>
<dbReference type="OrthoDB" id="2250022at2759"/>
<feature type="domain" description="HRDC" evidence="10">
    <location>
        <begin position="448"/>
        <end position="528"/>
    </location>
</feature>
<comment type="subcellular location">
    <subcellularLocation>
        <location evidence="1">Nucleus</location>
    </subcellularLocation>
</comment>
<dbReference type="GO" id="GO:0071036">
    <property type="term" value="P:nuclear polyadenylation-dependent snoRNA catabolic process"/>
    <property type="evidence" value="ECO:0007669"/>
    <property type="project" value="TreeGrafter"/>
</dbReference>
<dbReference type="Proteomes" id="UP000323067">
    <property type="component" value="Chromosome vii"/>
</dbReference>
<evidence type="ECO:0000313" key="11">
    <source>
        <dbReference type="EMBL" id="ATY61754.1"/>
    </source>
</evidence>
<dbReference type="VEuPathDB" id="FungiDB:A9K55_008468"/>